<dbReference type="PANTHER" id="PTHR43546:SF9">
    <property type="entry name" value="L-ASCORBATE-6-PHOSPHATE LACTONASE ULAG-RELATED"/>
    <property type="match status" value="1"/>
</dbReference>
<dbReference type="EMBL" id="JAHQCW010000026">
    <property type="protein sequence ID" value="MBU9737898.1"/>
    <property type="molecule type" value="Genomic_DNA"/>
</dbReference>
<comment type="caution">
    <text evidence="3">The sequence shown here is derived from an EMBL/GenBank/DDBJ whole genome shotgun (WGS) entry which is preliminary data.</text>
</comment>
<dbReference type="RefSeq" id="WP_238722258.1">
    <property type="nucleotide sequence ID" value="NZ_JAHQCW010000026.1"/>
</dbReference>
<dbReference type="InterPro" id="IPR001279">
    <property type="entry name" value="Metallo-B-lactamas"/>
</dbReference>
<feature type="domain" description="Metallo-beta-lactamase" evidence="2">
    <location>
        <begin position="110"/>
        <end position="285"/>
    </location>
</feature>
<dbReference type="SUPFAM" id="SSF56281">
    <property type="entry name" value="Metallo-hydrolase/oxidoreductase"/>
    <property type="match status" value="1"/>
</dbReference>
<evidence type="ECO:0000259" key="2">
    <source>
        <dbReference type="Pfam" id="PF12706"/>
    </source>
</evidence>
<dbReference type="Pfam" id="PF12706">
    <property type="entry name" value="Lactamase_B_2"/>
    <property type="match status" value="1"/>
</dbReference>
<dbReference type="Gene3D" id="3.60.15.10">
    <property type="entry name" value="Ribonuclease Z/Hydroxyacylglutathione hydrolase-like"/>
    <property type="match status" value="1"/>
</dbReference>
<organism evidence="3 4">
    <name type="scientific">Diplocloster agilis</name>
    <dbReference type="NCBI Taxonomy" id="2850323"/>
    <lineage>
        <taxon>Bacteria</taxon>
        <taxon>Bacillati</taxon>
        <taxon>Bacillota</taxon>
        <taxon>Clostridia</taxon>
        <taxon>Lachnospirales</taxon>
        <taxon>Lachnospiraceae</taxon>
        <taxon>Diplocloster</taxon>
    </lineage>
</organism>
<dbReference type="InterPro" id="IPR036866">
    <property type="entry name" value="RibonucZ/Hydroxyglut_hydro"/>
</dbReference>
<evidence type="ECO:0000313" key="4">
    <source>
        <dbReference type="Proteomes" id="UP000712157"/>
    </source>
</evidence>
<accession>A0A949NH95</accession>
<dbReference type="InterPro" id="IPR050114">
    <property type="entry name" value="UPF0173_UPF0282_UlaG_hydrolase"/>
</dbReference>
<proteinExistence type="predicted"/>
<keyword evidence="4" id="KW-1185">Reference proteome</keyword>
<sequence>MSKIERSDGRGILAGDYLNENRTMTRQDWLEDCFPEWGTLLNQEIEDLKVEKGSVALWWLGGPSWMLKTDEDAIFFIDVYSGPSHYTQYYYCGVCKQAGANTINWMRMNPQLIDPWKFNRLDAAFSTHHHQDHCDLYTVKAALQTTNCDFVAPPKTVEKLKRFDVPDERIKTAIIGESVKYPGVEVEFLMNYDDTVIRTGDGVSLDKYENCCVSFLFKTSGGNIMFLGDTWYNDAYKAIGENYKVDVAIFDMGMNAPGATDKMTPYDCARLGETLHAKVLIPDHYDNWANTCSDPELLCSQFERLVSENTPNIKTVILRPGAKFIYPADQDIKRYRYPNQSEGYNSEKSISYGEYARKYGKNK</sequence>
<keyword evidence="1" id="KW-0378">Hydrolase</keyword>
<dbReference type="AlphaFoldDB" id="A0A949NH95"/>
<gene>
    <name evidence="3" type="ORF">KTH89_15245</name>
</gene>
<protein>
    <submittedName>
        <fullName evidence="3">MBL fold metallo-hydrolase</fullName>
    </submittedName>
</protein>
<evidence type="ECO:0000313" key="3">
    <source>
        <dbReference type="EMBL" id="MBU9737898.1"/>
    </source>
</evidence>
<dbReference type="GO" id="GO:0016787">
    <property type="term" value="F:hydrolase activity"/>
    <property type="evidence" value="ECO:0007669"/>
    <property type="project" value="UniProtKB-KW"/>
</dbReference>
<dbReference type="PANTHER" id="PTHR43546">
    <property type="entry name" value="UPF0173 METAL-DEPENDENT HYDROLASE MJ1163-RELATED"/>
    <property type="match status" value="1"/>
</dbReference>
<evidence type="ECO:0000256" key="1">
    <source>
        <dbReference type="ARBA" id="ARBA00022801"/>
    </source>
</evidence>
<name>A0A949NH95_9FIRM</name>
<reference evidence="3" key="1">
    <citation type="submission" date="2021-06" db="EMBL/GenBank/DDBJ databases">
        <title>Description of novel taxa of the family Lachnospiraceae.</title>
        <authorList>
            <person name="Chaplin A.V."/>
            <person name="Sokolova S.R."/>
            <person name="Pikina A.P."/>
            <person name="Korzhanova M."/>
            <person name="Belova V."/>
            <person name="Korostin D."/>
            <person name="Efimov B.A."/>
        </authorList>
    </citation>
    <scope>NUCLEOTIDE SEQUENCE</scope>
    <source>
        <strain evidence="3">ASD5720</strain>
    </source>
</reference>
<dbReference type="Proteomes" id="UP000712157">
    <property type="component" value="Unassembled WGS sequence"/>
</dbReference>